<evidence type="ECO:0000259" key="1">
    <source>
        <dbReference type="Pfam" id="PF01642"/>
    </source>
</evidence>
<organism evidence="2 3">
    <name type="scientific">Faecalibacter macacae</name>
    <dbReference type="NCBI Taxonomy" id="1859289"/>
    <lineage>
        <taxon>Bacteria</taxon>
        <taxon>Pseudomonadati</taxon>
        <taxon>Bacteroidota</taxon>
        <taxon>Flavobacteriia</taxon>
        <taxon>Flavobacteriales</taxon>
        <taxon>Weeksellaceae</taxon>
        <taxon>Faecalibacter</taxon>
    </lineage>
</organism>
<gene>
    <name evidence="2" type="ORF">EAH69_09540</name>
</gene>
<dbReference type="SUPFAM" id="SSF51703">
    <property type="entry name" value="Cobalamin (vitamin B12)-dependent enzymes"/>
    <property type="match status" value="1"/>
</dbReference>
<sequence>MSNLFDEFNAISEKEWKNKVQVELKGLEYNETLVWGTNDQINVKPLYTKKDVNYSEIQPLPRKNSDWKIISNYTENDKQDYTFLYGYEIKYNQLKENNNIPNYLDLFINLDETNSIDGLEELKNLKYLNLDIFGFYAQNGLWQTETKDEAFDLVKKAITNPNFEKAIAIQGEVYQNTGATHVQQLAITLAHAVEYLEKFGPEIADKMYFRFAVGSNYFFEIAKLRAFRFLWKLILDLYNVESEAVVYTTNSLRNKSKLDRYNNVIRTSVEANAAILGGSDIINIQSYDSLYETTDFGLELAAKQQLLLQKESNLDQFTDPVAGSFYIESLTNQMADNALELFKTIQNAGGFIKALENETIQDFIYTSAKKEQKEFDTNEINLVGVNKFKNPDEKLEIVKKEKVVKPALFVPIVPSRLAEKIEKNS</sequence>
<feature type="domain" description="Methylmalonyl-CoA mutase alpha/beta chain catalytic" evidence="1">
    <location>
        <begin position="131"/>
        <end position="401"/>
    </location>
</feature>
<dbReference type="InterPro" id="IPR016176">
    <property type="entry name" value="Cbl-dep_enz_cat"/>
</dbReference>
<comment type="caution">
    <text evidence="2">The sequence shown here is derived from an EMBL/GenBank/DDBJ whole genome shotgun (WGS) entry which is preliminary data.</text>
</comment>
<reference evidence="2 3" key="1">
    <citation type="submission" date="2018-10" db="EMBL/GenBank/DDBJ databases">
        <authorList>
            <person name="Chen X."/>
        </authorList>
    </citation>
    <scope>NUCLEOTIDE SEQUENCE [LARGE SCALE GENOMIC DNA]</scope>
    <source>
        <strain evidence="2 3">YIM 102668</strain>
    </source>
</reference>
<dbReference type="Gene3D" id="3.20.20.240">
    <property type="entry name" value="Methylmalonyl-CoA mutase"/>
    <property type="match status" value="2"/>
</dbReference>
<dbReference type="AlphaFoldDB" id="A0A3L9M882"/>
<proteinExistence type="predicted"/>
<dbReference type="PANTHER" id="PTHR48101">
    <property type="entry name" value="METHYLMALONYL-COA MUTASE, MITOCHONDRIAL-RELATED"/>
    <property type="match status" value="1"/>
</dbReference>
<dbReference type="RefSeq" id="WP_121934972.1">
    <property type="nucleotide sequence ID" value="NZ_RDOJ01000012.1"/>
</dbReference>
<dbReference type="PANTHER" id="PTHR48101:SF1">
    <property type="entry name" value="METHYLMALONYL-COA MUTASE, LARGE SUBUNIT"/>
    <property type="match status" value="1"/>
</dbReference>
<dbReference type="InterPro" id="IPR006099">
    <property type="entry name" value="MeMalonylCoA_mutase_a/b_cat"/>
</dbReference>
<dbReference type="Proteomes" id="UP000275348">
    <property type="component" value="Unassembled WGS sequence"/>
</dbReference>
<dbReference type="Pfam" id="PF01642">
    <property type="entry name" value="MM_CoA_mutase"/>
    <property type="match status" value="1"/>
</dbReference>
<dbReference type="OrthoDB" id="9762378at2"/>
<dbReference type="GO" id="GO:0016866">
    <property type="term" value="F:intramolecular transferase activity"/>
    <property type="evidence" value="ECO:0007669"/>
    <property type="project" value="InterPro"/>
</dbReference>
<evidence type="ECO:0000313" key="2">
    <source>
        <dbReference type="EMBL" id="RLZ08753.1"/>
    </source>
</evidence>
<keyword evidence="3" id="KW-1185">Reference proteome</keyword>
<protein>
    <submittedName>
        <fullName evidence="2">Methylmalonyl-CoA mutase</fullName>
    </submittedName>
</protein>
<accession>A0A3L9M882</accession>
<evidence type="ECO:0000313" key="3">
    <source>
        <dbReference type="Proteomes" id="UP000275348"/>
    </source>
</evidence>
<dbReference type="GO" id="GO:0031419">
    <property type="term" value="F:cobalamin binding"/>
    <property type="evidence" value="ECO:0007669"/>
    <property type="project" value="InterPro"/>
</dbReference>
<dbReference type="EMBL" id="RDOJ01000012">
    <property type="protein sequence ID" value="RLZ08753.1"/>
    <property type="molecule type" value="Genomic_DNA"/>
</dbReference>
<name>A0A3L9M882_9FLAO</name>